<evidence type="ECO:0000256" key="6">
    <source>
        <dbReference type="ARBA" id="ARBA00022989"/>
    </source>
</evidence>
<dbReference type="InterPro" id="IPR003593">
    <property type="entry name" value="AAA+_ATPase"/>
</dbReference>
<dbReference type="CDD" id="cd03254">
    <property type="entry name" value="ABCC_Glucan_exporter_like"/>
    <property type="match status" value="1"/>
</dbReference>
<reference evidence="15" key="1">
    <citation type="submission" date="2020-12" db="EMBL/GenBank/DDBJ databases">
        <title>Genomic characterization of non-nitrogen-fixing Frankia strains.</title>
        <authorList>
            <person name="Carlos-Shanley C."/>
            <person name="Guerra T."/>
            <person name="Hahn D."/>
        </authorList>
    </citation>
    <scope>NUCLEOTIDE SEQUENCE</scope>
    <source>
        <strain evidence="15">CN6</strain>
    </source>
</reference>
<dbReference type="InterPro" id="IPR011527">
    <property type="entry name" value="ABC1_TM_dom"/>
</dbReference>
<dbReference type="AlphaFoldDB" id="A0A937RKT4"/>
<dbReference type="GO" id="GO:0016887">
    <property type="term" value="F:ATP hydrolysis activity"/>
    <property type="evidence" value="ECO:0007669"/>
    <property type="project" value="InterPro"/>
</dbReference>
<feature type="region of interest" description="Disordered" evidence="11">
    <location>
        <begin position="1"/>
        <end position="27"/>
    </location>
</feature>
<comment type="caution">
    <text evidence="15">The sequence shown here is derived from an EMBL/GenBank/DDBJ whole genome shotgun (WGS) entry which is preliminary data.</text>
</comment>
<dbReference type="GO" id="GO:0005524">
    <property type="term" value="F:ATP binding"/>
    <property type="evidence" value="ECO:0007669"/>
    <property type="project" value="UniProtKB-KW"/>
</dbReference>
<dbReference type="Gene3D" id="1.20.1560.10">
    <property type="entry name" value="ABC transporter type 1, transmembrane domain"/>
    <property type="match status" value="1"/>
</dbReference>
<dbReference type="PROSITE" id="PS50929">
    <property type="entry name" value="ABC_TM1F"/>
    <property type="match status" value="1"/>
</dbReference>
<feature type="transmembrane region" description="Helical" evidence="12">
    <location>
        <begin position="229"/>
        <end position="246"/>
    </location>
</feature>
<keyword evidence="5 15" id="KW-0067">ATP-binding</keyword>
<sequence>MRGTRHSRDRAAAAAVPAPRQPDRSTDTRAVARRLWHAVRQQRALLAGTGVFAVASVVLTAAGPWLLGRATDLVLAGAIGRELDAGTTRAEVVDDLNAQGHDTIARMLRTVDFVPGHGVDTETLGRTLLYATLVYLGAGLCAFVQGWMANLAVQRVIRALRQEIEVKISRVPVSYFDQHRRGDILSRVTNDIDNLSQSLQQTLSQLVIPLFSIAGMLAAMFWISWLLALITLVTAPLSLLVVMLVARRAQPLYQEQWKQTGRLGGHIEEMYTGHAVVKAFGRERQAAEVFAEGNDKVTETAYRAQSVSSFIQPAMVFLSNLNYVLVAVVGGIRIAAGALTVGDIQAFIQYSRQYSQPLVYLASMAGMVQSGLASAERIYEILDAPEQTPDPAEPNLLATPVTGRVAFEDVTFGYSSARPLIENLSLVAEPGHTIAVVGPTGAGKTTLVNLLLRFYDLDAGRITLDGVDIAVLPRERLRSCIGMVLQDTWLFGGTIADNIAYGAHDATREQIVAAARAAHADRFIRTLPAGYDTVIDEDGSGVSAGEKQLLTIARAFLVEPTILVLDEATSSVDTRTEVLIQQAMARLREGRTAFVIAHRLSTIRDADTIVVMEEGTIVEQGTHETLLAAGGSYARLHVAQFGDPASALR</sequence>
<dbReference type="RefSeq" id="WP_203002532.1">
    <property type="nucleotide sequence ID" value="NZ_JADWYU010000112.1"/>
</dbReference>
<keyword evidence="2" id="KW-0813">Transport</keyword>
<dbReference type="PROSITE" id="PS00211">
    <property type="entry name" value="ABC_TRANSPORTER_1"/>
    <property type="match status" value="1"/>
</dbReference>
<evidence type="ECO:0000256" key="8">
    <source>
        <dbReference type="ARBA" id="ARBA00055053"/>
    </source>
</evidence>
<keyword evidence="16" id="KW-1185">Reference proteome</keyword>
<feature type="transmembrane region" description="Helical" evidence="12">
    <location>
        <begin position="44"/>
        <end position="67"/>
    </location>
</feature>
<name>A0A937RKT4_9ACTN</name>
<dbReference type="InterPro" id="IPR027417">
    <property type="entry name" value="P-loop_NTPase"/>
</dbReference>
<evidence type="ECO:0000256" key="11">
    <source>
        <dbReference type="SAM" id="MobiDB-lite"/>
    </source>
</evidence>
<evidence type="ECO:0000259" key="13">
    <source>
        <dbReference type="PROSITE" id="PS50893"/>
    </source>
</evidence>
<dbReference type="InterPro" id="IPR003439">
    <property type="entry name" value="ABC_transporter-like_ATP-bd"/>
</dbReference>
<dbReference type="InterPro" id="IPR039421">
    <property type="entry name" value="Type_1_exporter"/>
</dbReference>
<organism evidence="15 16">
    <name type="scientific">Frankia nepalensis</name>
    <dbReference type="NCBI Taxonomy" id="1836974"/>
    <lineage>
        <taxon>Bacteria</taxon>
        <taxon>Bacillati</taxon>
        <taxon>Actinomycetota</taxon>
        <taxon>Actinomycetes</taxon>
        <taxon>Frankiales</taxon>
        <taxon>Frankiaceae</taxon>
        <taxon>Frankia</taxon>
    </lineage>
</organism>
<dbReference type="InterPro" id="IPR017871">
    <property type="entry name" value="ABC_transporter-like_CS"/>
</dbReference>
<dbReference type="SUPFAM" id="SSF90123">
    <property type="entry name" value="ABC transporter transmembrane region"/>
    <property type="match status" value="1"/>
</dbReference>
<evidence type="ECO:0000256" key="12">
    <source>
        <dbReference type="SAM" id="Phobius"/>
    </source>
</evidence>
<dbReference type="SUPFAM" id="SSF52540">
    <property type="entry name" value="P-loop containing nucleoside triphosphate hydrolases"/>
    <property type="match status" value="1"/>
</dbReference>
<evidence type="ECO:0000256" key="1">
    <source>
        <dbReference type="ARBA" id="ARBA00004651"/>
    </source>
</evidence>
<feature type="transmembrane region" description="Helical" evidence="12">
    <location>
        <begin position="128"/>
        <end position="153"/>
    </location>
</feature>
<dbReference type="Gene3D" id="3.40.50.300">
    <property type="entry name" value="P-loop containing nucleotide triphosphate hydrolases"/>
    <property type="match status" value="1"/>
</dbReference>
<evidence type="ECO:0000256" key="7">
    <source>
        <dbReference type="ARBA" id="ARBA00023136"/>
    </source>
</evidence>
<accession>A0A937RKT4</accession>
<proteinExistence type="inferred from homology"/>
<dbReference type="GO" id="GO:0005886">
    <property type="term" value="C:plasma membrane"/>
    <property type="evidence" value="ECO:0007669"/>
    <property type="project" value="UniProtKB-SubCell"/>
</dbReference>
<keyword evidence="3 12" id="KW-0812">Transmembrane</keyword>
<dbReference type="Pfam" id="PF00664">
    <property type="entry name" value="ABC_membrane"/>
    <property type="match status" value="1"/>
</dbReference>
<evidence type="ECO:0000259" key="14">
    <source>
        <dbReference type="PROSITE" id="PS50929"/>
    </source>
</evidence>
<feature type="domain" description="ABC transporter" evidence="13">
    <location>
        <begin position="405"/>
        <end position="639"/>
    </location>
</feature>
<evidence type="ECO:0000256" key="9">
    <source>
        <dbReference type="ARBA" id="ARBA00061644"/>
    </source>
</evidence>
<dbReference type="CDD" id="cd18547">
    <property type="entry name" value="ABC_6TM_Tm288_like"/>
    <property type="match status" value="1"/>
</dbReference>
<protein>
    <recommendedName>
        <fullName evidence="10">Fatty acid ABC transporter ATP-binding/permease protein</fullName>
    </recommendedName>
</protein>
<dbReference type="GO" id="GO:0015421">
    <property type="term" value="F:ABC-type oligopeptide transporter activity"/>
    <property type="evidence" value="ECO:0007669"/>
    <property type="project" value="TreeGrafter"/>
</dbReference>
<evidence type="ECO:0000256" key="3">
    <source>
        <dbReference type="ARBA" id="ARBA00022692"/>
    </source>
</evidence>
<dbReference type="PANTHER" id="PTHR43394">
    <property type="entry name" value="ATP-DEPENDENT PERMEASE MDL1, MITOCHONDRIAL"/>
    <property type="match status" value="1"/>
</dbReference>
<dbReference type="PROSITE" id="PS50893">
    <property type="entry name" value="ABC_TRANSPORTER_2"/>
    <property type="match status" value="1"/>
</dbReference>
<evidence type="ECO:0000313" key="15">
    <source>
        <dbReference type="EMBL" id="MBL7631957.1"/>
    </source>
</evidence>
<feature type="domain" description="ABC transmembrane type-1" evidence="14">
    <location>
        <begin position="47"/>
        <end position="370"/>
    </location>
</feature>
<evidence type="ECO:0000256" key="4">
    <source>
        <dbReference type="ARBA" id="ARBA00022741"/>
    </source>
</evidence>
<keyword evidence="4" id="KW-0547">Nucleotide-binding</keyword>
<comment type="function">
    <text evidence="8">ABC transporter involved in fatty acid import. Transmembrane domains (TMD) form a pore in the membrane and the ATP-binding domain (NBD) is responsible for energy generation.</text>
</comment>
<evidence type="ECO:0000256" key="2">
    <source>
        <dbReference type="ARBA" id="ARBA00022448"/>
    </source>
</evidence>
<comment type="similarity">
    <text evidence="9">Belongs to the ABC transporter superfamily. Lipid exporter (TC 3.A.1.106) family.</text>
</comment>
<dbReference type="SMART" id="SM00382">
    <property type="entry name" value="AAA"/>
    <property type="match status" value="1"/>
</dbReference>
<evidence type="ECO:0000256" key="5">
    <source>
        <dbReference type="ARBA" id="ARBA00022840"/>
    </source>
</evidence>
<comment type="subcellular location">
    <subcellularLocation>
        <location evidence="1">Cell membrane</location>
        <topology evidence="1">Multi-pass membrane protein</topology>
    </subcellularLocation>
</comment>
<dbReference type="Proteomes" id="UP000604475">
    <property type="component" value="Unassembled WGS sequence"/>
</dbReference>
<keyword evidence="6 12" id="KW-1133">Transmembrane helix</keyword>
<evidence type="ECO:0000313" key="16">
    <source>
        <dbReference type="Proteomes" id="UP000604475"/>
    </source>
</evidence>
<dbReference type="Pfam" id="PF00005">
    <property type="entry name" value="ABC_tran"/>
    <property type="match status" value="1"/>
</dbReference>
<dbReference type="EMBL" id="JAEACQ010000290">
    <property type="protein sequence ID" value="MBL7631957.1"/>
    <property type="molecule type" value="Genomic_DNA"/>
</dbReference>
<gene>
    <name evidence="15" type="ORF">I7412_33320</name>
</gene>
<dbReference type="FunFam" id="3.40.50.300:FF:000287">
    <property type="entry name" value="Multidrug ABC transporter ATP-binding protein"/>
    <property type="match status" value="1"/>
</dbReference>
<keyword evidence="7 12" id="KW-0472">Membrane</keyword>
<dbReference type="InterPro" id="IPR036640">
    <property type="entry name" value="ABC1_TM_sf"/>
</dbReference>
<dbReference type="PANTHER" id="PTHR43394:SF1">
    <property type="entry name" value="ATP-BINDING CASSETTE SUB-FAMILY B MEMBER 10, MITOCHONDRIAL"/>
    <property type="match status" value="1"/>
</dbReference>
<evidence type="ECO:0000256" key="10">
    <source>
        <dbReference type="ARBA" id="ARBA00071747"/>
    </source>
</evidence>